<organism evidence="2 3">
    <name type="scientific">Chitinophaga eiseniae</name>
    <dbReference type="NCBI Taxonomy" id="634771"/>
    <lineage>
        <taxon>Bacteria</taxon>
        <taxon>Pseudomonadati</taxon>
        <taxon>Bacteroidota</taxon>
        <taxon>Chitinophagia</taxon>
        <taxon>Chitinophagales</taxon>
        <taxon>Chitinophagaceae</taxon>
        <taxon>Chitinophaga</taxon>
    </lineage>
</organism>
<dbReference type="Pfam" id="PF19081">
    <property type="entry name" value="Ig_7"/>
    <property type="match status" value="1"/>
</dbReference>
<evidence type="ECO:0000313" key="2">
    <source>
        <dbReference type="EMBL" id="NLR82616.1"/>
    </source>
</evidence>
<reference evidence="2 3" key="1">
    <citation type="submission" date="2020-04" db="EMBL/GenBank/DDBJ databases">
        <authorList>
            <person name="Yin C."/>
        </authorList>
    </citation>
    <scope>NUCLEOTIDE SEQUENCE [LARGE SCALE GENOMIC DNA]</scope>
    <source>
        <strain evidence="2 3">Ak56</strain>
    </source>
</reference>
<name>A0A847SW93_9BACT</name>
<proteinExistence type="predicted"/>
<dbReference type="AlphaFoldDB" id="A0A847SW93"/>
<dbReference type="RefSeq" id="WP_168742686.1">
    <property type="nucleotide sequence ID" value="NZ_JABAHZ010000011.1"/>
</dbReference>
<accession>A0A847SW93</accession>
<evidence type="ECO:0000313" key="3">
    <source>
        <dbReference type="Proteomes" id="UP000552864"/>
    </source>
</evidence>
<dbReference type="EMBL" id="JABAHZ010000011">
    <property type="protein sequence ID" value="NLR82616.1"/>
    <property type="molecule type" value="Genomic_DNA"/>
</dbReference>
<dbReference type="InterPro" id="IPR044023">
    <property type="entry name" value="Ig_7"/>
</dbReference>
<feature type="domain" description="Ig-like" evidence="1">
    <location>
        <begin position="391"/>
        <end position="469"/>
    </location>
</feature>
<comment type="caution">
    <text evidence="2">The sequence shown here is derived from an EMBL/GenBank/DDBJ whole genome shotgun (WGS) entry which is preliminary data.</text>
</comment>
<sequence>MRIPFYVLLNIEIATKLARLTRGLRYATILCLFSLIFPFSSVSAQSGCPVPKIRKYAIGQRPVATPVLASVTSGGNAADGNPATNSTLSAALGVLGLVTATQYLNFNSQVTAGTPVYVKINYPVNLVGLGSSFTVQPFVYDASHNEQPVGQSYTAGDLLAVLSGAGDMEVAFTPQTTTGTPVAYDGVSVTLNGVLSVGASMGVYDAYILQDATSATCNQPIDVLAGVRAGGLSIANATGSVTNKWNAIDVDPTLSTYAQLNTGAAVLTQVFETVLFNTTTRPGDSIYIVLQDPGAGLLDLNLLTGFTIQPYLGKTAAGSAITNTNTLLNLRLLSGAGNKYVLSAAIPAAFDRIDISMGGLVGALSSLRIYDVKTIMPVPTYGLTINGSASANPVCIKDAGKLQLNISNTDPCATYNWYKSDNVTLLGTGSSFKPVITSPGTYTYYVEAVRSGCNSVPSNRIPVNVTVVPRPGAPLLTIQLNP</sequence>
<gene>
    <name evidence="2" type="ORF">HGH91_28625</name>
</gene>
<dbReference type="Proteomes" id="UP000552864">
    <property type="component" value="Unassembled WGS sequence"/>
</dbReference>
<evidence type="ECO:0000259" key="1">
    <source>
        <dbReference type="Pfam" id="PF19081"/>
    </source>
</evidence>
<keyword evidence="3" id="KW-1185">Reference proteome</keyword>
<protein>
    <recommendedName>
        <fullName evidence="1">Ig-like domain-containing protein</fullName>
    </recommendedName>
</protein>